<accession>A0A178MUJ9</accession>
<dbReference type="InterPro" id="IPR035437">
    <property type="entry name" value="SNase_OB-fold_sf"/>
</dbReference>
<dbReference type="EMBL" id="LWQU01000129">
    <property type="protein sequence ID" value="OAN52437.1"/>
    <property type="molecule type" value="Genomic_DNA"/>
</dbReference>
<comment type="caution">
    <text evidence="2">The sequence shown here is derived from an EMBL/GenBank/DDBJ whole genome shotgun (WGS) entry which is preliminary data.</text>
</comment>
<name>A0A178MUJ9_9PROT</name>
<keyword evidence="1" id="KW-0732">Signal</keyword>
<evidence type="ECO:0000313" key="2">
    <source>
        <dbReference type="EMBL" id="OAN52437.1"/>
    </source>
</evidence>
<evidence type="ECO:0000256" key="1">
    <source>
        <dbReference type="SAM" id="SignalP"/>
    </source>
</evidence>
<dbReference type="RefSeq" id="WP_068499214.1">
    <property type="nucleotide sequence ID" value="NZ_LWQU01000129.1"/>
</dbReference>
<dbReference type="SUPFAM" id="SSF50199">
    <property type="entry name" value="Staphylococcal nuclease"/>
    <property type="match status" value="1"/>
</dbReference>
<dbReference type="OrthoDB" id="9805504at2"/>
<proteinExistence type="predicted"/>
<dbReference type="STRING" id="1437059.A6A05_10660"/>
<dbReference type="AlphaFoldDB" id="A0A178MUJ9"/>
<feature type="signal peptide" evidence="1">
    <location>
        <begin position="1"/>
        <end position="18"/>
    </location>
</feature>
<dbReference type="Proteomes" id="UP000078543">
    <property type="component" value="Unassembled WGS sequence"/>
</dbReference>
<evidence type="ECO:0000313" key="3">
    <source>
        <dbReference type="Proteomes" id="UP000078543"/>
    </source>
</evidence>
<organism evidence="2 3">
    <name type="scientific">Magnetospirillum moscoviense</name>
    <dbReference type="NCBI Taxonomy" id="1437059"/>
    <lineage>
        <taxon>Bacteria</taxon>
        <taxon>Pseudomonadati</taxon>
        <taxon>Pseudomonadota</taxon>
        <taxon>Alphaproteobacteria</taxon>
        <taxon>Rhodospirillales</taxon>
        <taxon>Rhodospirillaceae</taxon>
        <taxon>Magnetospirillum</taxon>
    </lineage>
</organism>
<sequence length="167" mass="17763">MHAILAFILLLFATQAFAGPIRCSDDGEGGACVWGRAEGFDGATLQVRGLKIHVVGIGVPSRRDLCASRTTKEEFDCARPARKRMGELLAKGVACDILDVAGDKLHGRCRVTEGDLGRLLVAAGTAKAAKDGPYEPDQAAALAAHKGLWATDIVLPKDWDAVRRKAE</sequence>
<reference evidence="2 3" key="1">
    <citation type="submission" date="2016-04" db="EMBL/GenBank/DDBJ databases">
        <title>Draft genome sequence of freshwater magnetotactic bacteria Magnetospirillum marisnigri SP-1 and Magnetospirillum moscoviense BB-1.</title>
        <authorList>
            <person name="Koziaeva V."/>
            <person name="Dziuba M.V."/>
            <person name="Ivanov T.M."/>
            <person name="Kuznetsov B."/>
            <person name="Grouzdev D.S."/>
        </authorList>
    </citation>
    <scope>NUCLEOTIDE SEQUENCE [LARGE SCALE GENOMIC DNA]</scope>
    <source>
        <strain evidence="2 3">BB-1</strain>
    </source>
</reference>
<keyword evidence="3" id="KW-1185">Reference proteome</keyword>
<feature type="chain" id="PRO_5008092263" evidence="1">
    <location>
        <begin position="19"/>
        <end position="167"/>
    </location>
</feature>
<dbReference type="Gene3D" id="2.40.50.90">
    <property type="match status" value="1"/>
</dbReference>
<protein>
    <submittedName>
        <fullName evidence="2">Nuclease</fullName>
    </submittedName>
</protein>
<gene>
    <name evidence="2" type="ORF">A6A05_10660</name>
</gene>